<keyword evidence="11" id="KW-0697">Rotamase</keyword>
<dbReference type="InterPro" id="IPR046357">
    <property type="entry name" value="PPIase_dom_sf"/>
</dbReference>
<dbReference type="SUPFAM" id="SSF54534">
    <property type="entry name" value="FKBP-like"/>
    <property type="match status" value="1"/>
</dbReference>
<evidence type="ECO:0000256" key="12">
    <source>
        <dbReference type="SAM" id="Phobius"/>
    </source>
</evidence>
<dbReference type="GO" id="GO:0005886">
    <property type="term" value="C:plasma membrane"/>
    <property type="evidence" value="ECO:0007669"/>
    <property type="project" value="UniProtKB-SubCell"/>
</dbReference>
<dbReference type="RefSeq" id="WP_133588616.1">
    <property type="nucleotide sequence ID" value="NZ_SNVV01000002.1"/>
</dbReference>
<keyword evidence="5 12" id="KW-1133">Transmembrane helix</keyword>
<protein>
    <recommendedName>
        <fullName evidence="9">Periplasmic chaperone PpiD</fullName>
    </recommendedName>
    <alternativeName>
        <fullName evidence="10">Periplasmic folding chaperone</fullName>
    </alternativeName>
</protein>
<evidence type="ECO:0000256" key="1">
    <source>
        <dbReference type="ARBA" id="ARBA00004382"/>
    </source>
</evidence>
<proteinExistence type="inferred from homology"/>
<dbReference type="OrthoDB" id="9812372at2"/>
<reference evidence="14 15" key="1">
    <citation type="submission" date="2019-03" db="EMBL/GenBank/DDBJ databases">
        <title>Genomic Encyclopedia of Type Strains, Phase IV (KMG-IV): sequencing the most valuable type-strain genomes for metagenomic binning, comparative biology and taxonomic classification.</title>
        <authorList>
            <person name="Goeker M."/>
        </authorList>
    </citation>
    <scope>NUCLEOTIDE SEQUENCE [LARGE SCALE GENOMIC DNA]</scope>
    <source>
        <strain evidence="14 15">DSM 12121</strain>
    </source>
</reference>
<dbReference type="Pfam" id="PF13624">
    <property type="entry name" value="SurA_N_3"/>
    <property type="match status" value="1"/>
</dbReference>
<evidence type="ECO:0000256" key="9">
    <source>
        <dbReference type="ARBA" id="ARBA00040743"/>
    </source>
</evidence>
<keyword evidence="15" id="KW-1185">Reference proteome</keyword>
<evidence type="ECO:0000256" key="3">
    <source>
        <dbReference type="ARBA" id="ARBA00022519"/>
    </source>
</evidence>
<evidence type="ECO:0000313" key="14">
    <source>
        <dbReference type="EMBL" id="TDN56292.1"/>
    </source>
</evidence>
<comment type="subcellular location">
    <subcellularLocation>
        <location evidence="1">Cell inner membrane</location>
        <topology evidence="1">Single-pass type II membrane protein</topology>
        <orientation evidence="1">Periplasmic side</orientation>
    </subcellularLocation>
</comment>
<dbReference type="InterPro" id="IPR052029">
    <property type="entry name" value="PpiD_chaperone"/>
</dbReference>
<dbReference type="SUPFAM" id="SSF109998">
    <property type="entry name" value="Triger factor/SurA peptide-binding domain-like"/>
    <property type="match status" value="1"/>
</dbReference>
<keyword evidence="6 12" id="KW-0472">Membrane</keyword>
<accession>A0A4V3BNX4</accession>
<dbReference type="Gene3D" id="3.10.50.40">
    <property type="match status" value="1"/>
</dbReference>
<evidence type="ECO:0000256" key="11">
    <source>
        <dbReference type="PROSITE-ProRule" id="PRU00278"/>
    </source>
</evidence>
<evidence type="ECO:0000256" key="7">
    <source>
        <dbReference type="ARBA" id="ARBA00023186"/>
    </source>
</evidence>
<name>A0A4V3BNX4_9RHOO</name>
<dbReference type="PROSITE" id="PS50198">
    <property type="entry name" value="PPIC_PPIASE_2"/>
    <property type="match status" value="1"/>
</dbReference>
<evidence type="ECO:0000256" key="6">
    <source>
        <dbReference type="ARBA" id="ARBA00023136"/>
    </source>
</evidence>
<evidence type="ECO:0000256" key="8">
    <source>
        <dbReference type="ARBA" id="ARBA00038408"/>
    </source>
</evidence>
<gene>
    <name evidence="14" type="ORF">C7389_102228</name>
</gene>
<keyword evidence="3" id="KW-0997">Cell inner membrane</keyword>
<evidence type="ECO:0000256" key="5">
    <source>
        <dbReference type="ARBA" id="ARBA00022989"/>
    </source>
</evidence>
<comment type="caution">
    <text evidence="14">The sequence shown here is derived from an EMBL/GenBank/DDBJ whole genome shotgun (WGS) entry which is preliminary data.</text>
</comment>
<comment type="similarity">
    <text evidence="8">Belongs to the PpiD chaperone family.</text>
</comment>
<dbReference type="EMBL" id="SNVV01000002">
    <property type="protein sequence ID" value="TDN56292.1"/>
    <property type="molecule type" value="Genomic_DNA"/>
</dbReference>
<keyword evidence="7" id="KW-0143">Chaperone</keyword>
<feature type="domain" description="PpiC" evidence="13">
    <location>
        <begin position="264"/>
        <end position="367"/>
    </location>
</feature>
<sequence length="632" mass="69687">MFEAVRNNKRVAQVILAVLIVPFAFFGMDAYFSDGPGGGEVATVGKSRITAAEFDQALRTQQDRMRDAAGGQVDRALLESPALRQAVLDNLVNQRLLALYSAEKHFSVSAQQLQSTIAAVPAFQESGKFSLGRYDAQLRAQGMTPEMFESRLAQDLRIQQLALSVGESAFVADGSAQRFLAAQTEEREIRELRFPASRYLAEVKLADNAVQAYYDANPARYERPARLKAEYVVLDAEAVRRRVSVSDDEVRAFYEGNQSRFGQPEERKARHILIQVGADASADELAQAQAKVDALLARLRKDPKQFAAIAKEASQDPGSASRGGDLGFFSRGAMVKAFDDAAFSLKKDEISEPVRSDFGFHIIQVTDIKAATVRPFAEVKDEIVAELRDQAASRRYAELAEQFSNLVYEQADSLQPAAEQLGLQIRHSDWIERSAEGLGDYRNPRLAEALFSDDSVRNHRNTEAVEAGPNILVAARVQEYEAARRLPLDEVRSQIETHLRNEAAAARAAEEGGKVLAALQKGEATEGQWSATRKLQRAAPALPAEAMKAVFSASTAKLPAYVGAPAAEGGFIVYSIDAVHRPELKKDDPNLAAVKSQYERLMAERDFYAFLAELRQRYKVETKLPAVQQTEN</sequence>
<dbReference type="Proteomes" id="UP000295129">
    <property type="component" value="Unassembled WGS sequence"/>
</dbReference>
<dbReference type="GO" id="GO:0003755">
    <property type="term" value="F:peptidyl-prolyl cis-trans isomerase activity"/>
    <property type="evidence" value="ECO:0007669"/>
    <property type="project" value="UniProtKB-KW"/>
</dbReference>
<dbReference type="Pfam" id="PF13616">
    <property type="entry name" value="Rotamase_3"/>
    <property type="match status" value="1"/>
</dbReference>
<evidence type="ECO:0000256" key="2">
    <source>
        <dbReference type="ARBA" id="ARBA00022475"/>
    </source>
</evidence>
<dbReference type="PANTHER" id="PTHR47529">
    <property type="entry name" value="PEPTIDYL-PROLYL CIS-TRANS ISOMERASE D"/>
    <property type="match status" value="1"/>
</dbReference>
<evidence type="ECO:0000259" key="13">
    <source>
        <dbReference type="PROSITE" id="PS50198"/>
    </source>
</evidence>
<dbReference type="PANTHER" id="PTHR47529:SF1">
    <property type="entry name" value="PERIPLASMIC CHAPERONE PPID"/>
    <property type="match status" value="1"/>
</dbReference>
<evidence type="ECO:0000313" key="15">
    <source>
        <dbReference type="Proteomes" id="UP000295129"/>
    </source>
</evidence>
<keyword evidence="2" id="KW-1003">Cell membrane</keyword>
<dbReference type="InterPro" id="IPR027304">
    <property type="entry name" value="Trigger_fact/SurA_dom_sf"/>
</dbReference>
<keyword evidence="11 14" id="KW-0413">Isomerase</keyword>
<evidence type="ECO:0000256" key="10">
    <source>
        <dbReference type="ARBA" id="ARBA00042775"/>
    </source>
</evidence>
<dbReference type="Gene3D" id="1.10.4030.10">
    <property type="entry name" value="Porin chaperone SurA, peptide-binding domain"/>
    <property type="match status" value="1"/>
</dbReference>
<feature type="transmembrane region" description="Helical" evidence="12">
    <location>
        <begin position="12"/>
        <end position="32"/>
    </location>
</feature>
<organism evidence="14 15">
    <name type="scientific">Azoarcus indigens</name>
    <dbReference type="NCBI Taxonomy" id="29545"/>
    <lineage>
        <taxon>Bacteria</taxon>
        <taxon>Pseudomonadati</taxon>
        <taxon>Pseudomonadota</taxon>
        <taxon>Betaproteobacteria</taxon>
        <taxon>Rhodocyclales</taxon>
        <taxon>Zoogloeaceae</taxon>
        <taxon>Azoarcus</taxon>
    </lineage>
</organism>
<dbReference type="AlphaFoldDB" id="A0A4V3BNX4"/>
<dbReference type="InterPro" id="IPR000297">
    <property type="entry name" value="PPIase_PpiC"/>
</dbReference>
<evidence type="ECO:0000256" key="4">
    <source>
        <dbReference type="ARBA" id="ARBA00022692"/>
    </source>
</evidence>
<keyword evidence="4 12" id="KW-0812">Transmembrane</keyword>